<dbReference type="NCBIfam" id="TIGR00654">
    <property type="entry name" value="PhzF_family"/>
    <property type="match status" value="1"/>
</dbReference>
<comment type="similarity">
    <text evidence="1">Belongs to the PhzF family.</text>
</comment>
<dbReference type="AlphaFoldDB" id="A0A917M9Q7"/>
<evidence type="ECO:0000256" key="1">
    <source>
        <dbReference type="ARBA" id="ARBA00008270"/>
    </source>
</evidence>
<gene>
    <name evidence="4" type="ORF">GCM10010918_51070</name>
</gene>
<dbReference type="PIRSF" id="PIRSF016184">
    <property type="entry name" value="PhzC_PhzF"/>
    <property type="match status" value="1"/>
</dbReference>
<evidence type="ECO:0000313" key="5">
    <source>
        <dbReference type="Proteomes" id="UP000600247"/>
    </source>
</evidence>
<protein>
    <submittedName>
        <fullName evidence="4">Phenazine biosynthesis protein</fullName>
    </submittedName>
</protein>
<proteinExistence type="inferred from homology"/>
<dbReference type="EMBL" id="BMHY01000016">
    <property type="protein sequence ID" value="GGG86660.1"/>
    <property type="molecule type" value="Genomic_DNA"/>
</dbReference>
<dbReference type="Gene3D" id="3.10.310.10">
    <property type="entry name" value="Diaminopimelate Epimerase, Chain A, domain 1"/>
    <property type="match status" value="2"/>
</dbReference>
<dbReference type="PANTHER" id="PTHR13774">
    <property type="entry name" value="PHENAZINE BIOSYNTHESIS PROTEIN"/>
    <property type="match status" value="1"/>
</dbReference>
<keyword evidence="5" id="KW-1185">Reference proteome</keyword>
<dbReference type="PANTHER" id="PTHR13774:SF17">
    <property type="entry name" value="PHENAZINE BIOSYNTHESIS-LIKE DOMAIN-CONTAINING PROTEIN"/>
    <property type="match status" value="1"/>
</dbReference>
<organism evidence="4 5">
    <name type="scientific">Paenibacillus radicis</name>
    <name type="common">ex Gao et al. 2016</name>
    <dbReference type="NCBI Taxonomy" id="1737354"/>
    <lineage>
        <taxon>Bacteria</taxon>
        <taxon>Bacillati</taxon>
        <taxon>Bacillota</taxon>
        <taxon>Bacilli</taxon>
        <taxon>Bacillales</taxon>
        <taxon>Paenibacillaceae</taxon>
        <taxon>Paenibacillus</taxon>
    </lineage>
</organism>
<comment type="caution">
    <text evidence="4">The sequence shown here is derived from an EMBL/GenBank/DDBJ whole genome shotgun (WGS) entry which is preliminary data.</text>
</comment>
<keyword evidence="2" id="KW-0413">Isomerase</keyword>
<dbReference type="Pfam" id="PF02567">
    <property type="entry name" value="PhzC-PhzF"/>
    <property type="match status" value="1"/>
</dbReference>
<dbReference type="GO" id="GO:0016853">
    <property type="term" value="F:isomerase activity"/>
    <property type="evidence" value="ECO:0007669"/>
    <property type="project" value="UniProtKB-KW"/>
</dbReference>
<dbReference type="Proteomes" id="UP000600247">
    <property type="component" value="Unassembled WGS sequence"/>
</dbReference>
<name>A0A917M9Q7_9BACL</name>
<dbReference type="SUPFAM" id="SSF54506">
    <property type="entry name" value="Diaminopimelate epimerase-like"/>
    <property type="match status" value="1"/>
</dbReference>
<evidence type="ECO:0000256" key="2">
    <source>
        <dbReference type="ARBA" id="ARBA00023235"/>
    </source>
</evidence>
<dbReference type="GO" id="GO:0005737">
    <property type="term" value="C:cytoplasm"/>
    <property type="evidence" value="ECO:0007669"/>
    <property type="project" value="TreeGrafter"/>
</dbReference>
<sequence>MIPIYIVDAFADSAFRGNPAAVCLLEKPAGEVWMQQVAAEMNLSETAFVAQTADGYELRWFTPAAEVALCGHATLAAAFALWETGRLQPTEQAAFKTKSGLLTVVKELEGSGGWMKMDFPAEPSSPVQAPEALIQGLGLIPRYTGKNRFDYVVEVDSERTVRELKPDWQLLGSLDGRGVIITAKADNGSHCDFVSRAFFPKLGVNEDPVTGSAHCALAPYWSRRLRKEQLTGYQASARGGIVGTELSGDRVLLSGQAVMVLQGQLAEGAGQ</sequence>
<evidence type="ECO:0000256" key="3">
    <source>
        <dbReference type="PIRSR" id="PIRSR016184-1"/>
    </source>
</evidence>
<reference evidence="4 5" key="1">
    <citation type="journal article" date="2014" name="Int. J. Syst. Evol. Microbiol.">
        <title>Complete genome sequence of Corynebacterium casei LMG S-19264T (=DSM 44701T), isolated from a smear-ripened cheese.</title>
        <authorList>
            <consortium name="US DOE Joint Genome Institute (JGI-PGF)"/>
            <person name="Walter F."/>
            <person name="Albersmeier A."/>
            <person name="Kalinowski J."/>
            <person name="Ruckert C."/>
        </authorList>
    </citation>
    <scope>NUCLEOTIDE SEQUENCE [LARGE SCALE GENOMIC DNA]</scope>
    <source>
        <strain evidence="4 5">CGMCC 1.15286</strain>
    </source>
</reference>
<dbReference type="RefSeq" id="WP_188892517.1">
    <property type="nucleotide sequence ID" value="NZ_BMHY01000016.1"/>
</dbReference>
<feature type="active site" evidence="3">
    <location>
        <position position="45"/>
    </location>
</feature>
<evidence type="ECO:0000313" key="4">
    <source>
        <dbReference type="EMBL" id="GGG86660.1"/>
    </source>
</evidence>
<accession>A0A917M9Q7</accession>
<dbReference type="InterPro" id="IPR003719">
    <property type="entry name" value="Phenazine_PhzF-like"/>
</dbReference>